<accession>A0A504X636</accession>
<dbReference type="AlphaFoldDB" id="A0A504X636"/>
<dbReference type="VEuPathDB" id="TriTrypDB:LdBPK_311900.1"/>
<organism evidence="2 3">
    <name type="scientific">Leishmania donovani</name>
    <dbReference type="NCBI Taxonomy" id="5661"/>
    <lineage>
        <taxon>Eukaryota</taxon>
        <taxon>Discoba</taxon>
        <taxon>Euglenozoa</taxon>
        <taxon>Kinetoplastea</taxon>
        <taxon>Metakinetoplastina</taxon>
        <taxon>Trypanosomatida</taxon>
        <taxon>Trypanosomatidae</taxon>
        <taxon>Leishmaniinae</taxon>
        <taxon>Leishmania</taxon>
    </lineage>
</organism>
<dbReference type="VEuPathDB" id="TriTrypDB:LdBPK_311890.1"/>
<evidence type="ECO:0000313" key="3">
    <source>
        <dbReference type="Proteomes" id="UP000318447"/>
    </source>
</evidence>
<comment type="caution">
    <text evidence="2">The sequence shown here is derived from an EMBL/GenBank/DDBJ whole genome shotgun (WGS) entry which is preliminary data.</text>
</comment>
<name>A0A504X636_LEIDO</name>
<dbReference type="VEuPathDB" id="TriTrypDB:LdCL_310026400"/>
<dbReference type="VEuPathDB" id="TriTrypDB:LDHU3_31.3290"/>
<dbReference type="Proteomes" id="UP000318447">
    <property type="component" value="Unassembled WGS sequence"/>
</dbReference>
<feature type="compositionally biased region" description="Low complexity" evidence="1">
    <location>
        <begin position="161"/>
        <end position="173"/>
    </location>
</feature>
<dbReference type="EMBL" id="RHLC01000006">
    <property type="protein sequence ID" value="TPP42579.1"/>
    <property type="molecule type" value="Genomic_DNA"/>
</dbReference>
<proteinExistence type="predicted"/>
<sequence>MLGHSYGNPRVRYEPQYPNGYYGVYQQHHGRLYGHERPLMAVVAGQRPCDGMVLSGNQGSATSTGQEPVEYGEATLPYPSKHLLPKTELCHSPALRIIPSPPQRSHTSTLIVDRPYSMATDSDTLIIIFLWLVYVCLHVCIDYCERRSLLRAEESEAPERAQAAAARSGSQPRSPRRRAGASGDVTAPIAVIVLGADGDLNTNLNEPCEGAVVPGANGYMPVLPEQVHYGESTYMNRQEDPLTQQTTIASRSLGPHFVLAVTSSCKSAASAMPDVRALLDTSMFTCGQYRPAGSEQTLQVALGRDVQRDLGRVPQRIGVRVAMTEETATLLRAEDDSGGRGFCCGSRSAVQGSAGMVPTLDALIAETEALKRRGYVMSSVSACNACPSMPVY</sequence>
<dbReference type="VEuPathDB" id="TriTrypDB:LDHU3_31.3300"/>
<feature type="region of interest" description="Disordered" evidence="1">
    <location>
        <begin position="161"/>
        <end position="182"/>
    </location>
</feature>
<gene>
    <name evidence="2" type="ORF">CGC21_11320</name>
</gene>
<dbReference type="VEuPathDB" id="TriTrypDB:LdCL_310026300"/>
<reference evidence="3" key="1">
    <citation type="submission" date="2019-02" db="EMBL/GenBank/DDBJ databases">
        <title>FDA dAtabase for Regulatory Grade micrObial Sequences (FDA-ARGOS): Supporting development and validation of Infectious Disease Dx tests.</title>
        <authorList>
            <person name="Duncan R."/>
            <person name="Fisher C."/>
            <person name="Tallon L."/>
            <person name="Sadzewicz L."/>
            <person name="Sengamalay N."/>
            <person name="Ott S."/>
            <person name="Godinez A."/>
            <person name="Nagaraj S."/>
            <person name="Vavikolanu K."/>
            <person name="Nadendla S."/>
            <person name="Aluvathingal J."/>
            <person name="Sichtig H."/>
        </authorList>
    </citation>
    <scope>NUCLEOTIDE SEQUENCE [LARGE SCALE GENOMIC DNA]</scope>
    <source>
        <strain evidence="3">FDAARGOS_361</strain>
    </source>
</reference>
<protein>
    <submittedName>
        <fullName evidence="2">Uncharacterized protein</fullName>
    </submittedName>
</protein>
<evidence type="ECO:0000313" key="2">
    <source>
        <dbReference type="EMBL" id="TPP42579.1"/>
    </source>
</evidence>
<evidence type="ECO:0000256" key="1">
    <source>
        <dbReference type="SAM" id="MobiDB-lite"/>
    </source>
</evidence>